<evidence type="ECO:0000256" key="5">
    <source>
        <dbReference type="ARBA" id="ARBA00022833"/>
    </source>
</evidence>
<dbReference type="InterPro" id="IPR013083">
    <property type="entry name" value="Znf_RING/FYVE/PHD"/>
</dbReference>
<evidence type="ECO:0000313" key="11">
    <source>
        <dbReference type="Proteomes" id="UP000039865"/>
    </source>
</evidence>
<dbReference type="PANTHER" id="PTHR46260:SF3">
    <property type="entry name" value="RING-TYPE DOMAIN-CONTAINING PROTEIN"/>
    <property type="match status" value="1"/>
</dbReference>
<dbReference type="InterPro" id="IPR013010">
    <property type="entry name" value="Znf_SIAH"/>
</dbReference>
<dbReference type="PANTHER" id="PTHR46260">
    <property type="entry name" value="RING-TYPE DOMAIN-CONTAINING PROTEIN"/>
    <property type="match status" value="1"/>
</dbReference>
<gene>
    <name evidence="10" type="primary">Contig16656.g17739</name>
    <name evidence="10" type="ORF">STYLEM_20124</name>
</gene>
<dbReference type="AlphaFoldDB" id="A0A078B9U3"/>
<dbReference type="PROSITE" id="PS50089">
    <property type="entry name" value="ZF_RING_2"/>
    <property type="match status" value="1"/>
</dbReference>
<keyword evidence="11" id="KW-1185">Reference proteome</keyword>
<dbReference type="SUPFAM" id="SSF49599">
    <property type="entry name" value="TRAF domain-like"/>
    <property type="match status" value="1"/>
</dbReference>
<feature type="domain" description="SIAH-type" evidence="9">
    <location>
        <begin position="95"/>
        <end position="151"/>
    </location>
</feature>
<evidence type="ECO:0000256" key="3">
    <source>
        <dbReference type="ARBA" id="ARBA00022737"/>
    </source>
</evidence>
<dbReference type="GO" id="GO:0008270">
    <property type="term" value="F:zinc ion binding"/>
    <property type="evidence" value="ECO:0007669"/>
    <property type="project" value="UniProtKB-KW"/>
</dbReference>
<dbReference type="Proteomes" id="UP000039865">
    <property type="component" value="Unassembled WGS sequence"/>
</dbReference>
<name>A0A078B9U3_STYLE</name>
<evidence type="ECO:0000259" key="9">
    <source>
        <dbReference type="PROSITE" id="PS51081"/>
    </source>
</evidence>
<evidence type="ECO:0000256" key="2">
    <source>
        <dbReference type="ARBA" id="ARBA00022723"/>
    </source>
</evidence>
<evidence type="ECO:0000256" key="1">
    <source>
        <dbReference type="ARBA" id="ARBA00022441"/>
    </source>
</evidence>
<accession>A0A078B9U3</accession>
<dbReference type="Gene3D" id="3.30.40.10">
    <property type="entry name" value="Zinc/RING finger domain, C3HC4 (zinc finger)"/>
    <property type="match status" value="2"/>
</dbReference>
<reference evidence="10 11" key="1">
    <citation type="submission" date="2014-06" db="EMBL/GenBank/DDBJ databases">
        <authorList>
            <person name="Swart Estienne"/>
        </authorList>
    </citation>
    <scope>NUCLEOTIDE SEQUENCE [LARGE SCALE GENOMIC DNA]</scope>
    <source>
        <strain evidence="10 11">130c</strain>
    </source>
</reference>
<evidence type="ECO:0000256" key="6">
    <source>
        <dbReference type="PROSITE-ProRule" id="PRU00455"/>
    </source>
</evidence>
<keyword evidence="2" id="KW-0479">Metal-binding</keyword>
<sequence length="462" mass="53895">METIKPDSDQLHNSFIYEEDHIDNKADVAAFIPELICGVCNYILKNPLECKVCEKPICSDCKIQWFAKNPNHCPFCRSNSQFDKVNRITRNLLGKIRFTCMYRDKGCKEVHSYQDIFKHQESCPTIIFKCESCNYVGHTDNKQNHNCITYLSQQLKNVNQENQKLKTMFQSTKDKTNIFGTKLFYFAKLNQHAFYDFETLKWSSFKVFDRKISEGKIVVLNKQFILIVGGYESETFDWSSDVPSSQIIKFSIPFRKFKTIGEMMNNRIYFGIAQEEDEIYIIGGSLKGSDLKQCETFNTTTKQQQALPQLSQAVRGPNCCTFSKRYVYTVGFETQGNRTSIQQLDQQRGSWQIIHIMAEKKIWLVGLHMLNAETMIMFGGQAIHDNNLKFNQIIKYKVSNNKIIPMEQQLMKADKFFFNNQNIYDKESNSLYSMGRDYIHKISLDKMSCFIPDVGYVEYYSQ</sequence>
<evidence type="ECO:0000259" key="8">
    <source>
        <dbReference type="PROSITE" id="PS50089"/>
    </source>
</evidence>
<organism evidence="10 11">
    <name type="scientific">Stylonychia lemnae</name>
    <name type="common">Ciliate</name>
    <dbReference type="NCBI Taxonomy" id="5949"/>
    <lineage>
        <taxon>Eukaryota</taxon>
        <taxon>Sar</taxon>
        <taxon>Alveolata</taxon>
        <taxon>Ciliophora</taxon>
        <taxon>Intramacronucleata</taxon>
        <taxon>Spirotrichea</taxon>
        <taxon>Stichotrichia</taxon>
        <taxon>Sporadotrichida</taxon>
        <taxon>Oxytrichidae</taxon>
        <taxon>Stylonychinae</taxon>
        <taxon>Stylonychia</taxon>
    </lineage>
</organism>
<dbReference type="InterPro" id="IPR015915">
    <property type="entry name" value="Kelch-typ_b-propeller"/>
</dbReference>
<keyword evidence="4 6" id="KW-0863">Zinc-finger</keyword>
<keyword evidence="1" id="KW-0880">Kelch repeat</keyword>
<dbReference type="Gene3D" id="2.120.10.80">
    <property type="entry name" value="Kelch-type beta propeller"/>
    <property type="match status" value="1"/>
</dbReference>
<keyword evidence="3" id="KW-0677">Repeat</keyword>
<dbReference type="OrthoDB" id="620422at2759"/>
<dbReference type="EMBL" id="CCKQ01018971">
    <property type="protein sequence ID" value="CDW90976.1"/>
    <property type="molecule type" value="Genomic_DNA"/>
</dbReference>
<dbReference type="InParanoid" id="A0A078B9U3"/>
<evidence type="ECO:0000256" key="7">
    <source>
        <dbReference type="SAM" id="Coils"/>
    </source>
</evidence>
<dbReference type="SUPFAM" id="SSF57850">
    <property type="entry name" value="RING/U-box"/>
    <property type="match status" value="1"/>
</dbReference>
<evidence type="ECO:0000256" key="4">
    <source>
        <dbReference type="ARBA" id="ARBA00022771"/>
    </source>
</evidence>
<protein>
    <submittedName>
        <fullName evidence="10">Traf-type zinc finger family</fullName>
    </submittedName>
</protein>
<proteinExistence type="predicted"/>
<dbReference type="InterPro" id="IPR051746">
    <property type="entry name" value="Kelch_domain_containing_8"/>
</dbReference>
<keyword evidence="5" id="KW-0862">Zinc</keyword>
<evidence type="ECO:0000313" key="10">
    <source>
        <dbReference type="EMBL" id="CDW90976.1"/>
    </source>
</evidence>
<feature type="coiled-coil region" evidence="7">
    <location>
        <begin position="148"/>
        <end position="175"/>
    </location>
</feature>
<keyword evidence="7" id="KW-0175">Coiled coil</keyword>
<feature type="domain" description="RING-type" evidence="8">
    <location>
        <begin position="37"/>
        <end position="77"/>
    </location>
</feature>
<dbReference type="InterPro" id="IPR001841">
    <property type="entry name" value="Znf_RING"/>
</dbReference>
<dbReference type="PROSITE" id="PS51081">
    <property type="entry name" value="ZF_SIAH"/>
    <property type="match status" value="1"/>
</dbReference>
<dbReference type="SUPFAM" id="SSF117281">
    <property type="entry name" value="Kelch motif"/>
    <property type="match status" value="1"/>
</dbReference>